<gene>
    <name evidence="2" type="ORF">ENSA7_51390</name>
</gene>
<dbReference type="AlphaFoldDB" id="A0A2S9YFW3"/>
<proteinExistence type="predicted"/>
<name>A0A2S9YFW3_9BACT</name>
<evidence type="ECO:0000256" key="1">
    <source>
        <dbReference type="SAM" id="Phobius"/>
    </source>
</evidence>
<keyword evidence="1" id="KW-0812">Transmembrane</keyword>
<accession>A0A2S9YFW3</accession>
<keyword evidence="1" id="KW-0472">Membrane</keyword>
<dbReference type="Gene3D" id="1.25.10.10">
    <property type="entry name" value="Leucine-rich Repeat Variant"/>
    <property type="match status" value="1"/>
</dbReference>
<dbReference type="Proteomes" id="UP000238823">
    <property type="component" value="Unassembled WGS sequence"/>
</dbReference>
<dbReference type="PROSITE" id="PS51257">
    <property type="entry name" value="PROKAR_LIPOPROTEIN"/>
    <property type="match status" value="1"/>
</dbReference>
<evidence type="ECO:0000313" key="2">
    <source>
        <dbReference type="EMBL" id="PRQ03942.1"/>
    </source>
</evidence>
<protein>
    <recommendedName>
        <fullName evidence="4">HEAT repeat protein</fullName>
    </recommendedName>
</protein>
<dbReference type="InterPro" id="IPR011989">
    <property type="entry name" value="ARM-like"/>
</dbReference>
<evidence type="ECO:0000313" key="3">
    <source>
        <dbReference type="Proteomes" id="UP000238823"/>
    </source>
</evidence>
<evidence type="ECO:0008006" key="4">
    <source>
        <dbReference type="Google" id="ProtNLM"/>
    </source>
</evidence>
<organism evidence="2 3">
    <name type="scientific">Enhygromyxa salina</name>
    <dbReference type="NCBI Taxonomy" id="215803"/>
    <lineage>
        <taxon>Bacteria</taxon>
        <taxon>Pseudomonadati</taxon>
        <taxon>Myxococcota</taxon>
        <taxon>Polyangia</taxon>
        <taxon>Nannocystales</taxon>
        <taxon>Nannocystaceae</taxon>
        <taxon>Enhygromyxa</taxon>
    </lineage>
</organism>
<dbReference type="InterPro" id="IPR016024">
    <property type="entry name" value="ARM-type_fold"/>
</dbReference>
<dbReference type="EMBL" id="PVNL01000105">
    <property type="protein sequence ID" value="PRQ03942.1"/>
    <property type="molecule type" value="Genomic_DNA"/>
</dbReference>
<sequence>MRLHSQRTAHHWIFTGALALTAVSGCSVLGSVAGPSSADLDRAFEQRDLDYLENVCAKGRDRESRDFMRGSASDQEDRACTLASDVRGANDKDARAQSLAEFEATLTCDNAIESLRAYGAEKPDEHDYARSFHSVGAKVAECQDYAGLVTELLPLAKLEGVAPPESMGKRLLNTIGESDASLATHIAEVANADSFSFEASWVSAGAISSWLLESSSFDTCASYVAALGSPHRTSVKTFIEFLGLAKCSPAAGAIASHLSSEDPEVRVRACQALGRLTDPAYADKLRVVAESDSAYTTNGLVQTYYVRDACRDALGKTKLAN</sequence>
<keyword evidence="1" id="KW-1133">Transmembrane helix</keyword>
<comment type="caution">
    <text evidence="2">The sequence shown here is derived from an EMBL/GenBank/DDBJ whole genome shotgun (WGS) entry which is preliminary data.</text>
</comment>
<dbReference type="SUPFAM" id="SSF48371">
    <property type="entry name" value="ARM repeat"/>
    <property type="match status" value="1"/>
</dbReference>
<feature type="transmembrane region" description="Helical" evidence="1">
    <location>
        <begin position="12"/>
        <end position="33"/>
    </location>
</feature>
<reference evidence="2 3" key="1">
    <citation type="submission" date="2018-03" db="EMBL/GenBank/DDBJ databases">
        <title>Draft Genome Sequences of the Obligatory Marine Myxobacteria Enhygromyxa salina SWB007.</title>
        <authorList>
            <person name="Poehlein A."/>
            <person name="Moghaddam J.A."/>
            <person name="Harms H."/>
            <person name="Alanjari M."/>
            <person name="Koenig G.M."/>
            <person name="Daniel R."/>
            <person name="Schaeberle T.F."/>
        </authorList>
    </citation>
    <scope>NUCLEOTIDE SEQUENCE [LARGE SCALE GENOMIC DNA]</scope>
    <source>
        <strain evidence="2 3">SWB007</strain>
    </source>
</reference>